<dbReference type="EMBL" id="JAHKNI010000003">
    <property type="protein sequence ID" value="MBU3062264.1"/>
    <property type="molecule type" value="Genomic_DNA"/>
</dbReference>
<protein>
    <recommendedName>
        <fullName evidence="3">Lipoprotein</fullName>
    </recommendedName>
</protein>
<organism evidence="1 2">
    <name type="scientific">Nocardia albiluteola</name>
    <dbReference type="NCBI Taxonomy" id="2842303"/>
    <lineage>
        <taxon>Bacteria</taxon>
        <taxon>Bacillati</taxon>
        <taxon>Actinomycetota</taxon>
        <taxon>Actinomycetes</taxon>
        <taxon>Mycobacteriales</taxon>
        <taxon>Nocardiaceae</taxon>
        <taxon>Nocardia</taxon>
    </lineage>
</organism>
<proteinExistence type="predicted"/>
<dbReference type="SUPFAM" id="SSF48208">
    <property type="entry name" value="Six-hairpin glycosidases"/>
    <property type="match status" value="1"/>
</dbReference>
<reference evidence="1 2" key="1">
    <citation type="submission" date="2021-06" db="EMBL/GenBank/DDBJ databases">
        <title>Actinomycetes sequencing.</title>
        <authorList>
            <person name="Shan Q."/>
        </authorList>
    </citation>
    <scope>NUCLEOTIDE SEQUENCE [LARGE SCALE GENOMIC DNA]</scope>
    <source>
        <strain evidence="1 2">NEAU-G5</strain>
    </source>
</reference>
<dbReference type="InterPro" id="IPR008928">
    <property type="entry name" value="6-hairpin_glycosidase_sf"/>
</dbReference>
<evidence type="ECO:0000313" key="2">
    <source>
        <dbReference type="Proteomes" id="UP000733379"/>
    </source>
</evidence>
<dbReference type="Proteomes" id="UP000733379">
    <property type="component" value="Unassembled WGS sequence"/>
</dbReference>
<evidence type="ECO:0000313" key="1">
    <source>
        <dbReference type="EMBL" id="MBU3062264.1"/>
    </source>
</evidence>
<accession>A0ABS6AZ33</accession>
<evidence type="ECO:0008006" key="3">
    <source>
        <dbReference type="Google" id="ProtNLM"/>
    </source>
</evidence>
<gene>
    <name evidence="1" type="ORF">KO481_12095</name>
</gene>
<sequence>MNTNDFVQQGPVAAHLVLRSGHEPRLVVAFPAGDSGVGVWFAPLSAPAAWTVTDTPQPHRENDSRGRPQYGIAFDATIATPELVPRQAILSSVRVLRDFDQNSTVPPEVLVAPTVSGSTLSWARDRLDGAPGYHLTITVTDGSVRPDGAALAAGADGRIGLRITSSTGDTPLTPLSGNDLLNGTQRRLGPAENTLAYLSYREKFLAGSWHFDTYFGRDTLISLMLLMPALAPAAVDAGLDSVLTRLSPDGRVAHEESIAEYAVLEHRRQDGTSSSAPIYDYTMIDETYLLAPVIAAYLLDDRAGSTHARDYFRADPRRASELVSNLRRVVATANAFARDPLYTNLIGLPPGQAAGQWRDSPYGLAGGRYPYDVNCVLVPAALEAAARLTASGLLDPALGAADRVALAPAAADATIWRAAAASLFSVTVSNAAAARAIPAYAAEIGVRPGDALRALGSNPFSFNAIALDADGHAIPVVHTDEVFDLLFGSPTPEALARDVTILATPFPLGLTTGAGLLVANPAFADPTVRQGITTHDYHGTVAWSWVQAAFATGLNRQLARTDLPATVRDQLITARKALWHTIDAVAPMRNSELWSWAYRDGAYHPVAFGAATADATESDAAQLWSTAYLAITPP</sequence>
<comment type="caution">
    <text evidence="1">The sequence shown here is derived from an EMBL/GenBank/DDBJ whole genome shotgun (WGS) entry which is preliminary data.</text>
</comment>
<name>A0ABS6AZ33_9NOCA</name>
<keyword evidence="2" id="KW-1185">Reference proteome</keyword>